<dbReference type="Gene3D" id="1.20.1250.20">
    <property type="entry name" value="MFS general substrate transporter like domains"/>
    <property type="match status" value="1"/>
</dbReference>
<comment type="subcellular location">
    <subcellularLocation>
        <location evidence="1">Membrane</location>
        <topology evidence="1">Multi-pass membrane protein</topology>
    </subcellularLocation>
</comment>
<feature type="transmembrane region" description="Helical" evidence="6">
    <location>
        <begin position="78"/>
        <end position="96"/>
    </location>
</feature>
<dbReference type="Proteomes" id="UP001152795">
    <property type="component" value="Unassembled WGS sequence"/>
</dbReference>
<feature type="region of interest" description="Disordered" evidence="5">
    <location>
        <begin position="204"/>
        <end position="245"/>
    </location>
</feature>
<gene>
    <name evidence="8" type="ORF">PACLA_8A003091</name>
</gene>
<keyword evidence="9" id="KW-1185">Reference proteome</keyword>
<keyword evidence="4 6" id="KW-0472">Membrane</keyword>
<dbReference type="OrthoDB" id="5588846at2759"/>
<proteinExistence type="predicted"/>
<reference evidence="8" key="1">
    <citation type="submission" date="2020-04" db="EMBL/GenBank/DDBJ databases">
        <authorList>
            <person name="Alioto T."/>
            <person name="Alioto T."/>
            <person name="Gomez Garrido J."/>
        </authorList>
    </citation>
    <scope>NUCLEOTIDE SEQUENCE</scope>
    <source>
        <strain evidence="8">A484AB</strain>
    </source>
</reference>
<dbReference type="PANTHER" id="PTHR23510">
    <property type="entry name" value="INNER MEMBRANE TRANSPORT PROTEIN YAJR"/>
    <property type="match status" value="1"/>
</dbReference>
<feature type="transmembrane region" description="Helical" evidence="6">
    <location>
        <begin position="257"/>
        <end position="274"/>
    </location>
</feature>
<feature type="transmembrane region" description="Helical" evidence="6">
    <location>
        <begin position="355"/>
        <end position="373"/>
    </location>
</feature>
<organism evidence="8 9">
    <name type="scientific">Paramuricea clavata</name>
    <name type="common">Red gorgonian</name>
    <name type="synonym">Violescent sea-whip</name>
    <dbReference type="NCBI Taxonomy" id="317549"/>
    <lineage>
        <taxon>Eukaryota</taxon>
        <taxon>Metazoa</taxon>
        <taxon>Cnidaria</taxon>
        <taxon>Anthozoa</taxon>
        <taxon>Octocorallia</taxon>
        <taxon>Malacalcyonacea</taxon>
        <taxon>Plexauridae</taxon>
        <taxon>Paramuricea</taxon>
    </lineage>
</organism>
<evidence type="ECO:0000256" key="2">
    <source>
        <dbReference type="ARBA" id="ARBA00022692"/>
    </source>
</evidence>
<evidence type="ECO:0000256" key="6">
    <source>
        <dbReference type="SAM" id="Phobius"/>
    </source>
</evidence>
<dbReference type="PANTHER" id="PTHR23510:SF16">
    <property type="entry name" value="MAJOR FACILITATOR SUPERFAMILY (MFS) PROFILE DOMAIN-CONTAINING PROTEIN"/>
    <property type="match status" value="1"/>
</dbReference>
<evidence type="ECO:0000313" key="8">
    <source>
        <dbReference type="EMBL" id="CAB3983436.1"/>
    </source>
</evidence>
<accession>A0A7D9HLB4</accession>
<keyword evidence="7" id="KW-0732">Signal</keyword>
<comment type="caution">
    <text evidence="8">The sequence shown here is derived from an EMBL/GenBank/DDBJ whole genome shotgun (WGS) entry which is preliminary data.</text>
</comment>
<feature type="transmembrane region" description="Helical" evidence="6">
    <location>
        <begin position="327"/>
        <end position="349"/>
    </location>
</feature>
<dbReference type="PROSITE" id="PS50850">
    <property type="entry name" value="MFS"/>
    <property type="match status" value="1"/>
</dbReference>
<evidence type="ECO:0000256" key="5">
    <source>
        <dbReference type="SAM" id="MobiDB-lite"/>
    </source>
</evidence>
<dbReference type="InterPro" id="IPR011701">
    <property type="entry name" value="MFS"/>
</dbReference>
<dbReference type="AlphaFoldDB" id="A0A7D9HLB4"/>
<dbReference type="Pfam" id="PF07690">
    <property type="entry name" value="MFS_1"/>
    <property type="match status" value="1"/>
</dbReference>
<dbReference type="GO" id="GO:0022857">
    <property type="term" value="F:transmembrane transporter activity"/>
    <property type="evidence" value="ECO:0007669"/>
    <property type="project" value="InterPro"/>
</dbReference>
<name>A0A7D9HLB4_PARCT</name>
<dbReference type="InterPro" id="IPR001958">
    <property type="entry name" value="Tet-R_TetA/multi-R_MdtG-like"/>
</dbReference>
<evidence type="ECO:0000256" key="7">
    <source>
        <dbReference type="SAM" id="SignalP"/>
    </source>
</evidence>
<evidence type="ECO:0000256" key="4">
    <source>
        <dbReference type="ARBA" id="ARBA00023136"/>
    </source>
</evidence>
<evidence type="ECO:0000256" key="3">
    <source>
        <dbReference type="ARBA" id="ARBA00022989"/>
    </source>
</evidence>
<evidence type="ECO:0000313" key="9">
    <source>
        <dbReference type="Proteomes" id="UP001152795"/>
    </source>
</evidence>
<dbReference type="InterPro" id="IPR036259">
    <property type="entry name" value="MFS_trans_sf"/>
</dbReference>
<dbReference type="InterPro" id="IPR051068">
    <property type="entry name" value="MFS_Domain-Containing_Protein"/>
</dbReference>
<dbReference type="SUPFAM" id="SSF103473">
    <property type="entry name" value="MFS general substrate transporter"/>
    <property type="match status" value="1"/>
</dbReference>
<feature type="transmembrane region" description="Helical" evidence="6">
    <location>
        <begin position="294"/>
        <end position="315"/>
    </location>
</feature>
<feature type="signal peptide" evidence="7">
    <location>
        <begin position="1"/>
        <end position="24"/>
    </location>
</feature>
<feature type="non-terminal residue" evidence="8">
    <location>
        <position position="1"/>
    </location>
</feature>
<evidence type="ECO:0000256" key="1">
    <source>
        <dbReference type="ARBA" id="ARBA00004141"/>
    </source>
</evidence>
<dbReference type="EMBL" id="CACRXK020000613">
    <property type="protein sequence ID" value="CAB3983436.1"/>
    <property type="molecule type" value="Genomic_DNA"/>
</dbReference>
<dbReference type="PRINTS" id="PR01035">
    <property type="entry name" value="TCRTETA"/>
</dbReference>
<keyword evidence="3 6" id="KW-1133">Transmembrane helix</keyword>
<feature type="transmembrane region" description="Helical" evidence="6">
    <location>
        <begin position="134"/>
        <end position="154"/>
    </location>
</feature>
<feature type="compositionally biased region" description="Basic and acidic residues" evidence="5">
    <location>
        <begin position="217"/>
        <end position="245"/>
    </location>
</feature>
<feature type="transmembrane region" description="Helical" evidence="6">
    <location>
        <begin position="46"/>
        <end position="66"/>
    </location>
</feature>
<dbReference type="InterPro" id="IPR020846">
    <property type="entry name" value="MFS_dom"/>
</dbReference>
<dbReference type="GO" id="GO:0016020">
    <property type="term" value="C:membrane"/>
    <property type="evidence" value="ECO:0007669"/>
    <property type="project" value="UniProtKB-SubCell"/>
</dbReference>
<sequence>VMAWKGTRKLWVLIFIAFRNFTDGCENNFIAPTAWYYIESLGKTKWFLAIVLSSFNLSALIASPIVGCIADRFGHVKFLIMLTYVAKVLGNLLYSVNTSAYFPLFGRTISGIAESSFGIFMAQVALYTTAKDRAGVFAVLEGVFVLGAACGPAIGSFVTFNTTILGWKIDAGNSPGIVLTVIWCLSFIGLFWLPKEFGEKSNKKKKEVEITTDTEEDQRFTKEDRKLSEEHRISTEEDRKLTERERRLSDHKPSDDWNSRVLCLFYLMFWNAMFSNTSTFYTPLLGMDILHLKVIHIKLYFLNGSLTMLVILIGMYVTSDFFKERKVFVFSMIMQISAISLLALFVFTWHDDIDTHYYILLLYICLGMPYFAFPSGCSLLSKITHHRNSAFFQGSSLAIMHLAVVVARLTASFIFSQLALECYSLGLAFFWLVGVIWFGVLYRTF</sequence>
<keyword evidence="2 6" id="KW-0812">Transmembrane</keyword>
<feature type="transmembrane region" description="Helical" evidence="6">
    <location>
        <begin position="108"/>
        <end position="127"/>
    </location>
</feature>
<feature type="transmembrane region" description="Helical" evidence="6">
    <location>
        <begin position="423"/>
        <end position="442"/>
    </location>
</feature>
<feature type="chain" id="PRO_5043579722" evidence="7">
    <location>
        <begin position="25"/>
        <end position="445"/>
    </location>
</feature>
<protein>
    <submittedName>
        <fullName evidence="8">Major facilitator superfamily domain-containing 8-like</fullName>
    </submittedName>
</protein>
<feature type="transmembrane region" description="Helical" evidence="6">
    <location>
        <begin position="394"/>
        <end position="417"/>
    </location>
</feature>
<feature type="transmembrane region" description="Helical" evidence="6">
    <location>
        <begin position="174"/>
        <end position="193"/>
    </location>
</feature>